<reference evidence="3" key="1">
    <citation type="journal article" date="2023" name="bioRxiv">
        <title>Scaffold-level genome assemblies of two parasitoid biocontrol wasps reveal the parthenogenesis mechanism and an associated novel virus.</title>
        <authorList>
            <person name="Inwood S."/>
            <person name="Skelly J."/>
            <person name="Guhlin J."/>
            <person name="Harrop T."/>
            <person name="Goldson S."/>
            <person name="Dearden P."/>
        </authorList>
    </citation>
    <scope>NUCLEOTIDE SEQUENCE</scope>
    <source>
        <strain evidence="3">Irish</strain>
        <tissue evidence="3">Whole body</tissue>
    </source>
</reference>
<keyword evidence="4" id="KW-1185">Reference proteome</keyword>
<comment type="caution">
    <text evidence="3">The sequence shown here is derived from an EMBL/GenBank/DDBJ whole genome shotgun (WGS) entry which is preliminary data.</text>
</comment>
<protein>
    <submittedName>
        <fullName evidence="3">Uncharacterized protein</fullName>
    </submittedName>
</protein>
<accession>A0AA39C9L6</accession>
<evidence type="ECO:0000256" key="1">
    <source>
        <dbReference type="ARBA" id="ARBA00022737"/>
    </source>
</evidence>
<organism evidence="3 4">
    <name type="scientific">Microctonus aethiopoides</name>
    <dbReference type="NCBI Taxonomy" id="144406"/>
    <lineage>
        <taxon>Eukaryota</taxon>
        <taxon>Metazoa</taxon>
        <taxon>Ecdysozoa</taxon>
        <taxon>Arthropoda</taxon>
        <taxon>Hexapoda</taxon>
        <taxon>Insecta</taxon>
        <taxon>Pterygota</taxon>
        <taxon>Neoptera</taxon>
        <taxon>Endopterygota</taxon>
        <taxon>Hymenoptera</taxon>
        <taxon>Apocrita</taxon>
        <taxon>Ichneumonoidea</taxon>
        <taxon>Braconidae</taxon>
        <taxon>Euphorinae</taxon>
        <taxon>Microctonus</taxon>
    </lineage>
</organism>
<evidence type="ECO:0000256" key="2">
    <source>
        <dbReference type="SAM" id="MobiDB-lite"/>
    </source>
</evidence>
<dbReference type="PANTHER" id="PTHR44826">
    <property type="entry name" value="SPORE COAT PROTEIN SP85"/>
    <property type="match status" value="1"/>
</dbReference>
<feature type="region of interest" description="Disordered" evidence="2">
    <location>
        <begin position="56"/>
        <end position="167"/>
    </location>
</feature>
<proteinExistence type="predicted"/>
<name>A0AA39C9L6_9HYME</name>
<evidence type="ECO:0000313" key="3">
    <source>
        <dbReference type="EMBL" id="KAK0160435.1"/>
    </source>
</evidence>
<reference evidence="3" key="2">
    <citation type="submission" date="2023-03" db="EMBL/GenBank/DDBJ databases">
        <authorList>
            <person name="Inwood S.N."/>
            <person name="Skelly J.G."/>
            <person name="Guhlin J."/>
            <person name="Harrop T.W.R."/>
            <person name="Goldson S.G."/>
            <person name="Dearden P.K."/>
        </authorList>
    </citation>
    <scope>NUCLEOTIDE SEQUENCE</scope>
    <source>
        <strain evidence="3">Irish</strain>
        <tissue evidence="3">Whole body</tissue>
    </source>
</reference>
<evidence type="ECO:0000313" key="4">
    <source>
        <dbReference type="Proteomes" id="UP001168990"/>
    </source>
</evidence>
<sequence>MKAIVIVLIVQTSMIPLLIGSGYGIHKFLIKTSVENHMSAIKSAAMRARNLIITRFTEPSTVPSTEPSTTPTTESSTTPTTESSTTPTTEHLTTPTTEPSTTPTTEPSTVPSTEPSTTPTTESSTTPTTEHLTTPTTEPSTTPATTEPSTTPATTEPSTKPTAEPATKQYQWVNFTSELVNDSRLVNISGSVQRQYKVARMIYSNGDKIPIDSRINFEKKTIHAVIQTTSKYTIEVIEYRTRCVCYS</sequence>
<gene>
    <name evidence="3" type="ORF">PV328_007845</name>
</gene>
<dbReference type="PRINTS" id="PR01217">
    <property type="entry name" value="PRICHEXTENSN"/>
</dbReference>
<dbReference type="InterPro" id="IPR051860">
    <property type="entry name" value="Plasmodium_CSP_Invasion"/>
</dbReference>
<dbReference type="EMBL" id="JAQQBS010001423">
    <property type="protein sequence ID" value="KAK0160435.1"/>
    <property type="molecule type" value="Genomic_DNA"/>
</dbReference>
<keyword evidence="1" id="KW-0677">Repeat</keyword>
<dbReference type="Proteomes" id="UP001168990">
    <property type="component" value="Unassembled WGS sequence"/>
</dbReference>
<feature type="compositionally biased region" description="Low complexity" evidence="2">
    <location>
        <begin position="57"/>
        <end position="167"/>
    </location>
</feature>
<dbReference type="PANTHER" id="PTHR44826:SF3">
    <property type="entry name" value="SPORE COAT PROTEIN SP85"/>
    <property type="match status" value="1"/>
</dbReference>
<dbReference type="AlphaFoldDB" id="A0AA39C9L6"/>